<dbReference type="RefSeq" id="WP_073126350.1">
    <property type="nucleotide sequence ID" value="NZ_FQZA01000001.1"/>
</dbReference>
<evidence type="ECO:0000313" key="1">
    <source>
        <dbReference type="EMBL" id="SHI49577.1"/>
    </source>
</evidence>
<keyword evidence="2" id="KW-1185">Reference proteome</keyword>
<dbReference type="EMBL" id="FQZA01000001">
    <property type="protein sequence ID" value="SHI49577.1"/>
    <property type="molecule type" value="Genomic_DNA"/>
</dbReference>
<dbReference type="Proteomes" id="UP000184040">
    <property type="component" value="Unassembled WGS sequence"/>
</dbReference>
<name>A0A1M6BLP2_9RHOB</name>
<dbReference type="AlphaFoldDB" id="A0A1M6BLP2"/>
<dbReference type="STRING" id="313368.SAMN04488012_101539"/>
<evidence type="ECO:0000313" key="2">
    <source>
        <dbReference type="Proteomes" id="UP000184040"/>
    </source>
</evidence>
<protein>
    <submittedName>
        <fullName evidence="1">Uncharacterized protein</fullName>
    </submittedName>
</protein>
<proteinExistence type="predicted"/>
<accession>A0A1M6BLP2</accession>
<gene>
    <name evidence="1" type="ORF">SAMN04488012_101539</name>
</gene>
<sequence>MSIPFALARPMAVLCLLVLAGCGDVTPRGLLAAARLDPLGTDPGAIAAALEVPEMLRLRSGDAVLRLTFRDDDDALRIDEAVELGVEEGARGLAPAEGTRLFTATIAPGDRARFADAQAAIRRLRAEGTRGAGSLSVRVTGGCLQAPLAAGLPVRTFLSVDGGAFVPLTRRANLFDRLSADEARVLRDRLAPC</sequence>
<organism evidence="1 2">
    <name type="scientific">Palleronia salina</name>
    <dbReference type="NCBI Taxonomy" id="313368"/>
    <lineage>
        <taxon>Bacteria</taxon>
        <taxon>Pseudomonadati</taxon>
        <taxon>Pseudomonadota</taxon>
        <taxon>Alphaproteobacteria</taxon>
        <taxon>Rhodobacterales</taxon>
        <taxon>Roseobacteraceae</taxon>
        <taxon>Palleronia</taxon>
    </lineage>
</organism>
<reference evidence="1 2" key="1">
    <citation type="submission" date="2016-11" db="EMBL/GenBank/DDBJ databases">
        <authorList>
            <person name="Jaros S."/>
            <person name="Januszkiewicz K."/>
            <person name="Wedrychowicz H."/>
        </authorList>
    </citation>
    <scope>NUCLEOTIDE SEQUENCE [LARGE SCALE GENOMIC DNA]</scope>
    <source>
        <strain evidence="1 2">DSM 26892</strain>
    </source>
</reference>